<dbReference type="OrthoDB" id="6432511at2759"/>
<keyword evidence="1" id="KW-0732">Signal</keyword>
<evidence type="ECO:0000313" key="4">
    <source>
        <dbReference type="Proteomes" id="UP000494206"/>
    </source>
</evidence>
<dbReference type="PANTHER" id="PTHR46560">
    <property type="entry name" value="CYPHER, ISOFORM B"/>
    <property type="match status" value="1"/>
</dbReference>
<reference evidence="3 4" key="1">
    <citation type="submission" date="2020-04" db="EMBL/GenBank/DDBJ databases">
        <authorList>
            <person name="Laetsch R D."/>
            <person name="Stevens L."/>
            <person name="Kumar S."/>
            <person name="Blaxter L. M."/>
        </authorList>
    </citation>
    <scope>NUCLEOTIDE SEQUENCE [LARGE SCALE GENOMIC DNA]</scope>
</reference>
<proteinExistence type="predicted"/>
<organism evidence="3 4">
    <name type="scientific">Caenorhabditis bovis</name>
    <dbReference type="NCBI Taxonomy" id="2654633"/>
    <lineage>
        <taxon>Eukaryota</taxon>
        <taxon>Metazoa</taxon>
        <taxon>Ecdysozoa</taxon>
        <taxon>Nematoda</taxon>
        <taxon>Chromadorea</taxon>
        <taxon>Rhabditida</taxon>
        <taxon>Rhabditina</taxon>
        <taxon>Rhabditomorpha</taxon>
        <taxon>Rhabditoidea</taxon>
        <taxon>Rhabditidae</taxon>
        <taxon>Peloderinae</taxon>
        <taxon>Caenorhabditis</taxon>
    </lineage>
</organism>
<evidence type="ECO:0000259" key="2">
    <source>
        <dbReference type="PROSITE" id="PS51034"/>
    </source>
</evidence>
<protein>
    <recommendedName>
        <fullName evidence="2">ZP domain-containing protein</fullName>
    </recommendedName>
</protein>
<sequence>MRLLILVLFISVHFSYSVSIVDTSIACDKADFLLKIKFDEIFHGTIRSRSNNPRCIYVNGTIQPDSKYQLKIPLKGCSTRENEEGNLENEIEVVSSSSSEFDVENDKRFLLTCIPAAPVPKESLVTVSFGGITINNEATTASTISENRTVDYAVKVLDGDSLESTPLTRPLAVGDKVTYSVEMDESVNGRIGKCWANDGVSELPLSDAQGCSLQSSGEQIIKIKNKNDFCQVWGDFSVTKKNGKRIFYNHIKAWAFPTSNEVNIFCNLHVCVTCTQPNCRGRERRHPSDPRDPFTSDVDVSDISPPIPIRTSFRLKRENTAKIEKQAVTSSSSSSSSSFLSTIALVYYIIQYCYYNN</sequence>
<accession>A0A8S1F2P8</accession>
<evidence type="ECO:0000256" key="1">
    <source>
        <dbReference type="SAM" id="SignalP"/>
    </source>
</evidence>
<dbReference type="PROSITE" id="PS51034">
    <property type="entry name" value="ZP_2"/>
    <property type="match status" value="1"/>
</dbReference>
<dbReference type="InterPro" id="IPR001507">
    <property type="entry name" value="ZP_dom"/>
</dbReference>
<comment type="caution">
    <text evidence="3">The sequence shown here is derived from an EMBL/GenBank/DDBJ whole genome shotgun (WGS) entry which is preliminary data.</text>
</comment>
<name>A0A8S1F2P8_9PELO</name>
<evidence type="ECO:0000313" key="3">
    <source>
        <dbReference type="EMBL" id="CAB3408288.1"/>
    </source>
</evidence>
<dbReference type="EMBL" id="CADEPM010000007">
    <property type="protein sequence ID" value="CAB3408288.1"/>
    <property type="molecule type" value="Genomic_DNA"/>
</dbReference>
<dbReference type="Proteomes" id="UP000494206">
    <property type="component" value="Unassembled WGS sequence"/>
</dbReference>
<feature type="domain" description="ZP" evidence="2">
    <location>
        <begin position="26"/>
        <end position="286"/>
    </location>
</feature>
<keyword evidence="4" id="KW-1185">Reference proteome</keyword>
<gene>
    <name evidence="3" type="ORF">CBOVIS_LOCUS10085</name>
</gene>
<dbReference type="AlphaFoldDB" id="A0A8S1F2P8"/>
<dbReference type="PANTHER" id="PTHR46560:SF5">
    <property type="entry name" value="CYPHER, ISOFORM B"/>
    <property type="match status" value="1"/>
</dbReference>
<feature type="chain" id="PRO_5035909363" description="ZP domain-containing protein" evidence="1">
    <location>
        <begin position="18"/>
        <end position="357"/>
    </location>
</feature>
<feature type="signal peptide" evidence="1">
    <location>
        <begin position="1"/>
        <end position="17"/>
    </location>
</feature>